<dbReference type="InterPro" id="IPR029000">
    <property type="entry name" value="Cyclophilin-like_dom_sf"/>
</dbReference>
<dbReference type="EC" id="5.2.1.8" evidence="4"/>
<comment type="similarity">
    <text evidence="1 4">Belongs to the cyclophilin-type PPIase family.</text>
</comment>
<dbReference type="PROSITE" id="PS50072">
    <property type="entry name" value="CSA_PPIASE_2"/>
    <property type="match status" value="1"/>
</dbReference>
<reference evidence="8" key="2">
    <citation type="submission" date="2016-03" db="EMBL/GenBank/DDBJ databases">
        <authorList>
            <person name="Lee Y.-S."/>
            <person name="Choi Y.-L."/>
        </authorList>
    </citation>
    <scope>NUCLEOTIDE SEQUENCE [LARGE SCALE GENOMIC DNA]</scope>
    <source>
        <strain evidence="8">DAU221</strain>
    </source>
</reference>
<sequence length="194" mass="21415">MRSLTALFLTCLLALPALADNPEVELKTDLGLIRVELFRDKAPATVENFLAYLDSGFYNGVIFHRVIPNFMVQTGGHTFDFQLKETREPVINESGNGLKNLRGTLAMARKSDPDSATSQFFINLKHNAHLDAQADKPGYTVFGRVIQGMDVVEKIVNEPRGLYRAFPNAPNVPIRILNARRADTTAVAGNTQGD</sequence>
<dbReference type="Proteomes" id="UP001209730">
    <property type="component" value="Unassembled WGS sequence"/>
</dbReference>
<keyword evidence="3 4" id="KW-0413">Isomerase</keyword>
<dbReference type="Pfam" id="PF00160">
    <property type="entry name" value="Pro_isomerase"/>
    <property type="match status" value="1"/>
</dbReference>
<dbReference type="KEGG" id="mthd:A3224_06020"/>
<dbReference type="EMBL" id="CP014864">
    <property type="protein sequence ID" value="AMX02199.1"/>
    <property type="molecule type" value="Genomic_DNA"/>
</dbReference>
<feature type="signal peptide" evidence="4">
    <location>
        <begin position="1"/>
        <end position="19"/>
    </location>
</feature>
<dbReference type="PANTHER" id="PTHR43246">
    <property type="entry name" value="PEPTIDYL-PROLYL CIS-TRANS ISOMERASE CYP38, CHLOROPLASTIC"/>
    <property type="match status" value="1"/>
</dbReference>
<evidence type="ECO:0000256" key="2">
    <source>
        <dbReference type="ARBA" id="ARBA00023110"/>
    </source>
</evidence>
<gene>
    <name evidence="6" type="ORF">A3224_06020</name>
    <name evidence="7" type="ORF">OQJ68_03780</name>
</gene>
<reference evidence="6" key="1">
    <citation type="submission" date="2016-03" db="EMBL/GenBank/DDBJ databases">
        <authorList>
            <person name="Ploux O."/>
        </authorList>
    </citation>
    <scope>NUCLEOTIDE SEQUENCE [LARGE SCALE GENOMIC DNA]</scope>
    <source>
        <strain evidence="6">DAU221</strain>
    </source>
</reference>
<protein>
    <recommendedName>
        <fullName evidence="4">Peptidyl-prolyl cis-trans isomerase</fullName>
        <shortName evidence="4">PPIase</shortName>
        <ecNumber evidence="4">5.2.1.8</ecNumber>
    </recommendedName>
</protein>
<evidence type="ECO:0000256" key="1">
    <source>
        <dbReference type="ARBA" id="ARBA00007365"/>
    </source>
</evidence>
<organism evidence="6 8">
    <name type="scientific">Microbulbifer thermotolerans</name>
    <dbReference type="NCBI Taxonomy" id="252514"/>
    <lineage>
        <taxon>Bacteria</taxon>
        <taxon>Pseudomonadati</taxon>
        <taxon>Pseudomonadota</taxon>
        <taxon>Gammaproteobacteria</taxon>
        <taxon>Cellvibrionales</taxon>
        <taxon>Microbulbiferaceae</taxon>
        <taxon>Microbulbifer</taxon>
    </lineage>
</organism>
<dbReference type="Gene3D" id="2.40.100.10">
    <property type="entry name" value="Cyclophilin-like"/>
    <property type="match status" value="1"/>
</dbReference>
<accession>A0A143HKE6</accession>
<dbReference type="GeneID" id="76607608"/>
<evidence type="ECO:0000313" key="6">
    <source>
        <dbReference type="EMBL" id="AMX02199.1"/>
    </source>
</evidence>
<dbReference type="GO" id="GO:0006457">
    <property type="term" value="P:protein folding"/>
    <property type="evidence" value="ECO:0007669"/>
    <property type="project" value="InterPro"/>
</dbReference>
<evidence type="ECO:0000256" key="4">
    <source>
        <dbReference type="RuleBase" id="RU363019"/>
    </source>
</evidence>
<dbReference type="PROSITE" id="PS00170">
    <property type="entry name" value="CSA_PPIASE_1"/>
    <property type="match status" value="1"/>
</dbReference>
<dbReference type="PRINTS" id="PR00153">
    <property type="entry name" value="CSAPPISMRASE"/>
</dbReference>
<dbReference type="GO" id="GO:0003755">
    <property type="term" value="F:peptidyl-prolyl cis-trans isomerase activity"/>
    <property type="evidence" value="ECO:0007669"/>
    <property type="project" value="UniProtKB-UniRule"/>
</dbReference>
<evidence type="ECO:0000259" key="5">
    <source>
        <dbReference type="PROSITE" id="PS50072"/>
    </source>
</evidence>
<dbReference type="RefSeq" id="WP_067152553.1">
    <property type="nucleotide sequence ID" value="NZ_CP014864.1"/>
</dbReference>
<dbReference type="Proteomes" id="UP000076077">
    <property type="component" value="Chromosome"/>
</dbReference>
<keyword evidence="2 4" id="KW-0697">Rotamase</keyword>
<proteinExistence type="inferred from homology"/>
<dbReference type="EMBL" id="JAPHQB010000004">
    <property type="protein sequence ID" value="MCX2800900.1"/>
    <property type="molecule type" value="Genomic_DNA"/>
</dbReference>
<feature type="domain" description="PPIase cyclophilin-type" evidence="5">
    <location>
        <begin position="28"/>
        <end position="181"/>
    </location>
</feature>
<comment type="function">
    <text evidence="4">PPIases accelerate the folding of proteins. It catalyzes the cis-trans isomerization of proline imidic peptide bonds in oligopeptides.</text>
</comment>
<keyword evidence="4" id="KW-0732">Signal</keyword>
<dbReference type="SUPFAM" id="SSF50891">
    <property type="entry name" value="Cyclophilin-like"/>
    <property type="match status" value="1"/>
</dbReference>
<feature type="chain" id="PRO_5007357181" description="Peptidyl-prolyl cis-trans isomerase" evidence="4">
    <location>
        <begin position="20"/>
        <end position="194"/>
    </location>
</feature>
<dbReference type="STRING" id="252514.A3224_06020"/>
<name>A0A143HKE6_MICTH</name>
<dbReference type="InterPro" id="IPR002130">
    <property type="entry name" value="Cyclophilin-type_PPIase_dom"/>
</dbReference>
<evidence type="ECO:0000256" key="3">
    <source>
        <dbReference type="ARBA" id="ARBA00023235"/>
    </source>
</evidence>
<evidence type="ECO:0000313" key="7">
    <source>
        <dbReference type="EMBL" id="MCX2800900.1"/>
    </source>
</evidence>
<reference evidence="7" key="3">
    <citation type="submission" date="2022-11" db="EMBL/GenBank/DDBJ databases">
        <title>Chitin-degrading and fungicidal potential of chitinolytic bacterial strains from marine environment of the Pacific Ocean regions.</title>
        <authorList>
            <person name="Pentekhina I."/>
            <person name="Nedashkovskaya O."/>
            <person name="Seitkalieva A."/>
            <person name="Podvolotskaya A."/>
            <person name="Tekutyeva L."/>
            <person name="Balabanova L."/>
        </authorList>
    </citation>
    <scope>NUCLEOTIDE SEQUENCE</scope>
    <source>
        <strain evidence="7">KMM 6838</strain>
    </source>
</reference>
<keyword evidence="8" id="KW-1185">Reference proteome</keyword>
<dbReference type="InterPro" id="IPR044665">
    <property type="entry name" value="E_coli_cyclophilin_A-like"/>
</dbReference>
<dbReference type="InterPro" id="IPR020892">
    <property type="entry name" value="Cyclophilin-type_PPIase_CS"/>
</dbReference>
<comment type="catalytic activity">
    <reaction evidence="4">
        <text>[protein]-peptidylproline (omega=180) = [protein]-peptidylproline (omega=0)</text>
        <dbReference type="Rhea" id="RHEA:16237"/>
        <dbReference type="Rhea" id="RHEA-COMP:10747"/>
        <dbReference type="Rhea" id="RHEA-COMP:10748"/>
        <dbReference type="ChEBI" id="CHEBI:83833"/>
        <dbReference type="ChEBI" id="CHEBI:83834"/>
        <dbReference type="EC" id="5.2.1.8"/>
    </reaction>
</comment>
<dbReference type="AlphaFoldDB" id="A0A143HKE6"/>
<evidence type="ECO:0000313" key="8">
    <source>
        <dbReference type="Proteomes" id="UP000076077"/>
    </source>
</evidence>
<dbReference type="OrthoDB" id="9807797at2"/>